<reference evidence="2 3" key="1">
    <citation type="journal article" date="2016" name="Nat. Commun.">
        <title>Thousands of microbial genomes shed light on interconnected biogeochemical processes in an aquifer system.</title>
        <authorList>
            <person name="Anantharaman K."/>
            <person name="Brown C.T."/>
            <person name="Hug L.A."/>
            <person name="Sharon I."/>
            <person name="Castelle C.J."/>
            <person name="Probst A.J."/>
            <person name="Thomas B.C."/>
            <person name="Singh A."/>
            <person name="Wilkins M.J."/>
            <person name="Karaoz U."/>
            <person name="Brodie E.L."/>
            <person name="Williams K.H."/>
            <person name="Hubbard S.S."/>
            <person name="Banfield J.F."/>
        </authorList>
    </citation>
    <scope>NUCLEOTIDE SEQUENCE [LARGE SCALE GENOMIC DNA]</scope>
</reference>
<feature type="domain" description="Gcp-like" evidence="1">
    <location>
        <begin position="30"/>
        <end position="85"/>
    </location>
</feature>
<evidence type="ECO:0000313" key="3">
    <source>
        <dbReference type="Proteomes" id="UP000176233"/>
    </source>
</evidence>
<comment type="caution">
    <text evidence="2">The sequence shown here is derived from an EMBL/GenBank/DDBJ whole genome shotgun (WGS) entry which is preliminary data.</text>
</comment>
<dbReference type="Gene3D" id="3.30.420.40">
    <property type="match status" value="1"/>
</dbReference>
<proteinExistence type="predicted"/>
<evidence type="ECO:0000313" key="2">
    <source>
        <dbReference type="EMBL" id="OGE80007.1"/>
    </source>
</evidence>
<evidence type="ECO:0000259" key="1">
    <source>
        <dbReference type="Pfam" id="PF00814"/>
    </source>
</evidence>
<organism evidence="2 3">
    <name type="scientific">Candidatus Doudnabacteria bacterium RIFCSPHIGHO2_01_FULL_45_18</name>
    <dbReference type="NCBI Taxonomy" id="1817823"/>
    <lineage>
        <taxon>Bacteria</taxon>
        <taxon>Candidatus Doudnaibacteriota</taxon>
    </lineage>
</organism>
<dbReference type="EMBL" id="MFEJ01000023">
    <property type="protein sequence ID" value="OGE80007.1"/>
    <property type="molecule type" value="Genomic_DNA"/>
</dbReference>
<sequence>MLLIDIINPELARLALVSKNRIREHHFQNQNLSENLLLEIKKFCRKQKIKLSDLTKIEVQADPGHFSKTRTVVATANALAFGLKLSQDLIESTYSRAPNITRPKKRS</sequence>
<dbReference type="AlphaFoldDB" id="A0A1F5NQP1"/>
<dbReference type="Proteomes" id="UP000176233">
    <property type="component" value="Unassembled WGS sequence"/>
</dbReference>
<accession>A0A1F5NQP1</accession>
<dbReference type="Pfam" id="PF00814">
    <property type="entry name" value="TsaD"/>
    <property type="match status" value="1"/>
</dbReference>
<name>A0A1F5NQP1_9BACT</name>
<dbReference type="InterPro" id="IPR043129">
    <property type="entry name" value="ATPase_NBD"/>
</dbReference>
<gene>
    <name evidence="2" type="ORF">A2660_02850</name>
</gene>
<dbReference type="SUPFAM" id="SSF53067">
    <property type="entry name" value="Actin-like ATPase domain"/>
    <property type="match status" value="1"/>
</dbReference>
<dbReference type="InterPro" id="IPR000905">
    <property type="entry name" value="Gcp-like_dom"/>
</dbReference>
<protein>
    <recommendedName>
        <fullName evidence="1">Gcp-like domain-containing protein</fullName>
    </recommendedName>
</protein>